<evidence type="ECO:0000256" key="4">
    <source>
        <dbReference type="ARBA" id="ARBA00022989"/>
    </source>
</evidence>
<sequence>MKHLLWLNNYGQFVVYSLIPLNIIINDLHIYRHSDGRMGRDEQSRNSLYVLYTGDVSAMNCQTESINDAKVIPRSGLLPAMLALGAGGLCIGTGEFAPMSLLPDLAAGTSVSIPAAGAYISSYAAGVVIGAPLLAVMAARWPRKTLLIILLIIAVAGYTLSAVAWDYSSLMVARFISGLPHGAWYGVAALVAASMVPENQKAQYIAYVMLGLGVANVAGVPLVTWAGQALGWRMSFTFVCIGIVLTGLMVSAFIPKIPPQKSASPLKELSALRSPQVLMAFGVASVGFAGMFAVYSFITPALTEVSGFDLKQVPWILVLWGLGMVTGNIVGGRLADRALIPSIYGMIIWNIVFLAVFAVVAQWKVSTLITIFLLGNGFALVPALQAHMMNIAGEAQTLASSLTHSAFNISNALGAAFGALAISCGGSWVSTGWVGVCFSLIGLVLMFLSVRVMNKK</sequence>
<accession>A0ABU9FA49</accession>
<name>A0ABU9FA49_9ENTR</name>
<feature type="transmembrane region" description="Helical" evidence="6">
    <location>
        <begin position="117"/>
        <end position="139"/>
    </location>
</feature>
<evidence type="ECO:0000259" key="7">
    <source>
        <dbReference type="PROSITE" id="PS50850"/>
    </source>
</evidence>
<comment type="subcellular location">
    <subcellularLocation>
        <location evidence="1">Cell membrane</location>
        <topology evidence="1">Multi-pass membrane protein</topology>
    </subcellularLocation>
</comment>
<evidence type="ECO:0000313" key="9">
    <source>
        <dbReference type="Proteomes" id="UP001312893"/>
    </source>
</evidence>
<keyword evidence="5 6" id="KW-0472">Membrane</keyword>
<proteinExistence type="predicted"/>
<dbReference type="Proteomes" id="UP001312893">
    <property type="component" value="Unassembled WGS sequence"/>
</dbReference>
<keyword evidence="3 6" id="KW-0812">Transmembrane</keyword>
<reference evidence="8 9" key="1">
    <citation type="submission" date="2024-04" db="EMBL/GenBank/DDBJ databases">
        <title>Two novel Raoultella species associated with bleeding cankers of broadleaf hosts, Raoultella scottia sp. nov. and Raoultella lignicola sp. nov.</title>
        <authorList>
            <person name="Brady C.L."/>
        </authorList>
    </citation>
    <scope>NUCLEOTIDE SEQUENCE [LARGE SCALE GENOMIC DNA]</scope>
    <source>
        <strain evidence="8 9">TW_WC1a.1</strain>
    </source>
</reference>
<dbReference type="SUPFAM" id="SSF103473">
    <property type="entry name" value="MFS general substrate transporter"/>
    <property type="match status" value="1"/>
</dbReference>
<feature type="transmembrane region" description="Helical" evidence="6">
    <location>
        <begin position="367"/>
        <end position="384"/>
    </location>
</feature>
<evidence type="ECO:0000256" key="1">
    <source>
        <dbReference type="ARBA" id="ARBA00004651"/>
    </source>
</evidence>
<keyword evidence="2" id="KW-1003">Cell membrane</keyword>
<feature type="transmembrane region" description="Helical" evidence="6">
    <location>
        <begin position="276"/>
        <end position="298"/>
    </location>
</feature>
<dbReference type="PANTHER" id="PTHR43124">
    <property type="entry name" value="PURINE EFFLUX PUMP PBUE"/>
    <property type="match status" value="1"/>
</dbReference>
<dbReference type="CDD" id="cd17324">
    <property type="entry name" value="MFS_NepI_like"/>
    <property type="match status" value="1"/>
</dbReference>
<evidence type="ECO:0000313" key="8">
    <source>
        <dbReference type="EMBL" id="MEL0552803.1"/>
    </source>
</evidence>
<keyword evidence="9" id="KW-1185">Reference proteome</keyword>
<dbReference type="InterPro" id="IPR050189">
    <property type="entry name" value="MFS_Efflux_Transporters"/>
</dbReference>
<dbReference type="InterPro" id="IPR020846">
    <property type="entry name" value="MFS_dom"/>
</dbReference>
<dbReference type="PROSITE" id="PS50850">
    <property type="entry name" value="MFS"/>
    <property type="match status" value="1"/>
</dbReference>
<dbReference type="Pfam" id="PF07690">
    <property type="entry name" value="MFS_1"/>
    <property type="match status" value="1"/>
</dbReference>
<feature type="transmembrane region" description="Helical" evidence="6">
    <location>
        <begin position="232"/>
        <end position="255"/>
    </location>
</feature>
<dbReference type="RefSeq" id="WP_331851177.1">
    <property type="nucleotide sequence ID" value="NZ_JARXNK020000104.1"/>
</dbReference>
<feature type="transmembrane region" description="Helical" evidence="6">
    <location>
        <begin position="77"/>
        <end position="97"/>
    </location>
</feature>
<dbReference type="Gene3D" id="1.20.1250.20">
    <property type="entry name" value="MFS general substrate transporter like domains"/>
    <property type="match status" value="2"/>
</dbReference>
<dbReference type="EMBL" id="JARXNK020000104">
    <property type="protein sequence ID" value="MEL0552803.1"/>
    <property type="molecule type" value="Genomic_DNA"/>
</dbReference>
<keyword evidence="4 6" id="KW-1133">Transmembrane helix</keyword>
<dbReference type="PANTHER" id="PTHR43124:SF3">
    <property type="entry name" value="CHLORAMPHENICOL EFFLUX PUMP RV0191"/>
    <property type="match status" value="1"/>
</dbReference>
<gene>
    <name evidence="8" type="ORF">QFI96_013990</name>
</gene>
<evidence type="ECO:0000256" key="6">
    <source>
        <dbReference type="SAM" id="Phobius"/>
    </source>
</evidence>
<evidence type="ECO:0000256" key="5">
    <source>
        <dbReference type="ARBA" id="ARBA00023136"/>
    </source>
</evidence>
<feature type="transmembrane region" description="Helical" evidence="6">
    <location>
        <begin position="171"/>
        <end position="192"/>
    </location>
</feature>
<organism evidence="8 9">
    <name type="scientific">Raoultella lignicola</name>
    <dbReference type="NCBI Taxonomy" id="3040939"/>
    <lineage>
        <taxon>Bacteria</taxon>
        <taxon>Pseudomonadati</taxon>
        <taxon>Pseudomonadota</taxon>
        <taxon>Gammaproteobacteria</taxon>
        <taxon>Enterobacterales</taxon>
        <taxon>Enterobacteriaceae</taxon>
        <taxon>Klebsiella/Raoultella group</taxon>
        <taxon>Raoultella</taxon>
    </lineage>
</organism>
<feature type="domain" description="Major facilitator superfamily (MFS) profile" evidence="7">
    <location>
        <begin position="80"/>
        <end position="454"/>
    </location>
</feature>
<feature type="transmembrane region" description="Helical" evidence="6">
    <location>
        <begin position="146"/>
        <end position="165"/>
    </location>
</feature>
<dbReference type="InterPro" id="IPR036259">
    <property type="entry name" value="MFS_trans_sf"/>
</dbReference>
<feature type="transmembrane region" description="Helical" evidence="6">
    <location>
        <begin position="204"/>
        <end position="226"/>
    </location>
</feature>
<evidence type="ECO:0000256" key="2">
    <source>
        <dbReference type="ARBA" id="ARBA00022475"/>
    </source>
</evidence>
<evidence type="ECO:0000256" key="3">
    <source>
        <dbReference type="ARBA" id="ARBA00022692"/>
    </source>
</evidence>
<feature type="transmembrane region" description="Helical" evidence="6">
    <location>
        <begin position="13"/>
        <end position="31"/>
    </location>
</feature>
<feature type="transmembrane region" description="Helical" evidence="6">
    <location>
        <begin position="343"/>
        <end position="361"/>
    </location>
</feature>
<feature type="transmembrane region" description="Helical" evidence="6">
    <location>
        <begin position="313"/>
        <end position="331"/>
    </location>
</feature>
<feature type="transmembrane region" description="Helical" evidence="6">
    <location>
        <begin position="428"/>
        <end position="450"/>
    </location>
</feature>
<feature type="transmembrane region" description="Helical" evidence="6">
    <location>
        <begin position="405"/>
        <end position="422"/>
    </location>
</feature>
<dbReference type="InterPro" id="IPR011701">
    <property type="entry name" value="MFS"/>
</dbReference>
<protein>
    <submittedName>
        <fullName evidence="8">MFS transporter</fullName>
    </submittedName>
</protein>
<comment type="caution">
    <text evidence="8">The sequence shown here is derived from an EMBL/GenBank/DDBJ whole genome shotgun (WGS) entry which is preliminary data.</text>
</comment>